<reference evidence="8 9" key="1">
    <citation type="journal article" date="2019" name="Genome Biol. Evol.">
        <title>Insights into the evolution of the New World diploid cottons (Gossypium, subgenus Houzingenia) based on genome sequencing.</title>
        <authorList>
            <person name="Grover C.E."/>
            <person name="Arick M.A. 2nd"/>
            <person name="Thrash A."/>
            <person name="Conover J.L."/>
            <person name="Sanders W.S."/>
            <person name="Peterson D.G."/>
            <person name="Frelichowski J.E."/>
            <person name="Scheffler J.A."/>
            <person name="Scheffler B.E."/>
            <person name="Wendel J.F."/>
        </authorList>
    </citation>
    <scope>NUCLEOTIDE SEQUENCE [LARGE SCALE GENOMIC DNA]</scope>
    <source>
        <strain evidence="8">27</strain>
        <tissue evidence="8">Leaf</tissue>
    </source>
</reference>
<feature type="non-terminal residue" evidence="8">
    <location>
        <position position="1"/>
    </location>
</feature>
<evidence type="ECO:0000259" key="7">
    <source>
        <dbReference type="PROSITE" id="PS50016"/>
    </source>
</evidence>
<dbReference type="InterPro" id="IPR019786">
    <property type="entry name" value="Zinc_finger_PHD-type_CS"/>
</dbReference>
<evidence type="ECO:0000256" key="5">
    <source>
        <dbReference type="ARBA" id="ARBA00023242"/>
    </source>
</evidence>
<dbReference type="Pfam" id="PF16135">
    <property type="entry name" value="TDBD"/>
    <property type="match status" value="2"/>
</dbReference>
<dbReference type="InterPro" id="IPR013083">
    <property type="entry name" value="Znf_RING/FYVE/PHD"/>
</dbReference>
<dbReference type="InterPro" id="IPR019787">
    <property type="entry name" value="Znf_PHD-finger"/>
</dbReference>
<keyword evidence="5" id="KW-0539">Nucleus</keyword>
<dbReference type="PANTHER" id="PTHR47025:SF28">
    <property type="entry name" value="ACYL-COA N-ACYLTRANSFERASE WITH RING_FYVE_PHD-TYPE ZINC FINGER DOMAIN-CONTAINING PROTEIN"/>
    <property type="match status" value="1"/>
</dbReference>
<dbReference type="EMBL" id="JABFAC010000002">
    <property type="protein sequence ID" value="MBA0608027.1"/>
    <property type="molecule type" value="Genomic_DNA"/>
</dbReference>
<dbReference type="PROSITE" id="PS01359">
    <property type="entry name" value="ZF_PHD_1"/>
    <property type="match status" value="1"/>
</dbReference>
<dbReference type="InterPro" id="IPR001965">
    <property type="entry name" value="Znf_PHD"/>
</dbReference>
<dbReference type="AlphaFoldDB" id="A0A7J8R2E4"/>
<dbReference type="Proteomes" id="UP000593561">
    <property type="component" value="Unassembled WGS sequence"/>
</dbReference>
<keyword evidence="4" id="KW-0862">Zinc</keyword>
<dbReference type="Gene3D" id="3.30.40.10">
    <property type="entry name" value="Zinc/RING finger domain, C3HC4 (zinc finger)"/>
    <property type="match status" value="1"/>
</dbReference>
<keyword evidence="2" id="KW-0479">Metal-binding</keyword>
<dbReference type="GO" id="GO:0000977">
    <property type="term" value="F:RNA polymerase II transcription regulatory region sequence-specific DNA binding"/>
    <property type="evidence" value="ECO:0007669"/>
    <property type="project" value="TreeGrafter"/>
</dbReference>
<comment type="subcellular location">
    <subcellularLocation>
        <location evidence="1">Nucleus</location>
    </subcellularLocation>
</comment>
<dbReference type="GO" id="GO:0042393">
    <property type="term" value="F:histone binding"/>
    <property type="evidence" value="ECO:0007669"/>
    <property type="project" value="TreeGrafter"/>
</dbReference>
<dbReference type="GO" id="GO:0003682">
    <property type="term" value="F:chromatin binding"/>
    <property type="evidence" value="ECO:0007669"/>
    <property type="project" value="TreeGrafter"/>
</dbReference>
<sequence length="502" mass="55399">MSKKISLNKCPMTVKELFDTGLLDGVPVVYMGTISSKTAGLRGIITDGGILCSCSLCKGRRVVPPSQFEIHACKQYKRAAQYICFENGKSLLEVLRACRRGPLHTLEATIQNIIRAVPEQKCFTCRRCKGSFPVIHVGQVGPLCNSCMELKKSQFITISSPSVGTRSQEPVSMLQSFGSASLSVSPQNRSQRKKANKFIVGASYFRLVISRLTKPGLFTKSLKSASVHISSQDKGHWRTKKNEVSSESVVFSSLSFPFCDFCALIGTQASETSVDVKDVQRSFITNLFTQWKSMEDDNKVDQRLHKLVFEEDGLPDGTEVAYYARGQRLLEGYKKGFGIICRCCNCEVSPSQFEAHAGWASRRKPYVSISDALQLPSYAYIYTSNGVSLHELAISLSKGRLYSAKDNDVACIICADGGNLLLCDGCPRAFHKECASLPTIPHGRWYCKYCQNMLMREKCAEHNANAAAAGRILGVDAIEQITSRCVRIVKNIETELSGCTLC</sequence>
<dbReference type="FunFam" id="3.30.40.10:FF:000494">
    <property type="entry name" value="Acyl-CoA N-acyltransferase with RING/FYVE/PHD-type zinc finger domain"/>
    <property type="match status" value="1"/>
</dbReference>
<name>A0A7J8R2E4_GOSDV</name>
<feature type="domain" description="PHD-type" evidence="7">
    <location>
        <begin position="408"/>
        <end position="453"/>
    </location>
</feature>
<comment type="caution">
    <text evidence="8">The sequence shown here is derived from an EMBL/GenBank/DDBJ whole genome shotgun (WGS) entry which is preliminary data.</text>
</comment>
<dbReference type="PANTHER" id="PTHR47025">
    <property type="entry name" value="AUTOIMMUNE REGULATOR"/>
    <property type="match status" value="1"/>
</dbReference>
<evidence type="ECO:0000313" key="9">
    <source>
        <dbReference type="Proteomes" id="UP000593561"/>
    </source>
</evidence>
<evidence type="ECO:0000256" key="4">
    <source>
        <dbReference type="ARBA" id="ARBA00022833"/>
    </source>
</evidence>
<dbReference type="InterPro" id="IPR059153">
    <property type="entry name" value="NSD_PHD-1st"/>
</dbReference>
<dbReference type="GO" id="GO:0005634">
    <property type="term" value="C:nucleus"/>
    <property type="evidence" value="ECO:0007669"/>
    <property type="project" value="UniProtKB-SubCell"/>
</dbReference>
<dbReference type="InterPro" id="IPR011011">
    <property type="entry name" value="Znf_FYVE_PHD"/>
</dbReference>
<dbReference type="GO" id="GO:0045944">
    <property type="term" value="P:positive regulation of transcription by RNA polymerase II"/>
    <property type="evidence" value="ECO:0007669"/>
    <property type="project" value="TreeGrafter"/>
</dbReference>
<protein>
    <recommendedName>
        <fullName evidence="7">PHD-type domain-containing protein</fullName>
    </recommendedName>
</protein>
<evidence type="ECO:0000313" key="8">
    <source>
        <dbReference type="EMBL" id="MBA0608027.1"/>
    </source>
</evidence>
<dbReference type="InterPro" id="IPR032308">
    <property type="entry name" value="TDBD"/>
</dbReference>
<keyword evidence="9" id="KW-1185">Reference proteome</keyword>
<proteinExistence type="predicted"/>
<dbReference type="SUPFAM" id="SSF57903">
    <property type="entry name" value="FYVE/PHD zinc finger"/>
    <property type="match status" value="1"/>
</dbReference>
<dbReference type="GO" id="GO:0008270">
    <property type="term" value="F:zinc ion binding"/>
    <property type="evidence" value="ECO:0007669"/>
    <property type="project" value="UniProtKB-KW"/>
</dbReference>
<keyword evidence="3 6" id="KW-0863">Zinc-finger</keyword>
<dbReference type="SMART" id="SM00249">
    <property type="entry name" value="PHD"/>
    <property type="match status" value="1"/>
</dbReference>
<organism evidence="8 9">
    <name type="scientific">Gossypium davidsonii</name>
    <name type="common">Davidson's cotton</name>
    <name type="synonym">Gossypium klotzschianum subsp. davidsonii</name>
    <dbReference type="NCBI Taxonomy" id="34287"/>
    <lineage>
        <taxon>Eukaryota</taxon>
        <taxon>Viridiplantae</taxon>
        <taxon>Streptophyta</taxon>
        <taxon>Embryophyta</taxon>
        <taxon>Tracheophyta</taxon>
        <taxon>Spermatophyta</taxon>
        <taxon>Magnoliopsida</taxon>
        <taxon>eudicotyledons</taxon>
        <taxon>Gunneridae</taxon>
        <taxon>Pentapetalae</taxon>
        <taxon>rosids</taxon>
        <taxon>malvids</taxon>
        <taxon>Malvales</taxon>
        <taxon>Malvaceae</taxon>
        <taxon>Malvoideae</taxon>
        <taxon>Gossypium</taxon>
    </lineage>
</organism>
<accession>A0A7J8R2E4</accession>
<gene>
    <name evidence="8" type="ORF">Godav_020277</name>
</gene>
<evidence type="ECO:0000256" key="1">
    <source>
        <dbReference type="ARBA" id="ARBA00004123"/>
    </source>
</evidence>
<evidence type="ECO:0000256" key="2">
    <source>
        <dbReference type="ARBA" id="ARBA00022723"/>
    </source>
</evidence>
<dbReference type="Pfam" id="PF23011">
    <property type="entry name" value="PHD-1st_NSD"/>
    <property type="match status" value="1"/>
</dbReference>
<dbReference type="PROSITE" id="PS50016">
    <property type="entry name" value="ZF_PHD_2"/>
    <property type="match status" value="1"/>
</dbReference>
<evidence type="ECO:0000256" key="6">
    <source>
        <dbReference type="PROSITE-ProRule" id="PRU00146"/>
    </source>
</evidence>
<evidence type="ECO:0000256" key="3">
    <source>
        <dbReference type="ARBA" id="ARBA00022771"/>
    </source>
</evidence>